<keyword evidence="5" id="KW-1185">Reference proteome</keyword>
<name>A0A1G6GEY2_9ACTN</name>
<gene>
    <name evidence="4" type="ORF">GA0111570_102320</name>
</gene>
<dbReference type="Pfam" id="PF00117">
    <property type="entry name" value="GATase"/>
    <property type="match status" value="1"/>
</dbReference>
<evidence type="ECO:0000256" key="2">
    <source>
        <dbReference type="SAM" id="MobiDB-lite"/>
    </source>
</evidence>
<dbReference type="PANTHER" id="PTHR43418:SF4">
    <property type="entry name" value="MULTIFUNCTIONAL TRYPTOPHAN BIOSYNTHESIS PROTEIN"/>
    <property type="match status" value="1"/>
</dbReference>
<dbReference type="PROSITE" id="PS51273">
    <property type="entry name" value="GATASE_TYPE_1"/>
    <property type="match status" value="1"/>
</dbReference>
<dbReference type="SUPFAM" id="SSF52317">
    <property type="entry name" value="Class I glutamine amidotransferase-like"/>
    <property type="match status" value="1"/>
</dbReference>
<dbReference type="GO" id="GO:0004049">
    <property type="term" value="F:anthranilate synthase activity"/>
    <property type="evidence" value="ECO:0007669"/>
    <property type="project" value="TreeGrafter"/>
</dbReference>
<dbReference type="Gene3D" id="3.40.50.880">
    <property type="match status" value="1"/>
</dbReference>
<dbReference type="PANTHER" id="PTHR43418">
    <property type="entry name" value="MULTIFUNCTIONAL TRYPTOPHAN BIOSYNTHESIS PROTEIN-RELATED"/>
    <property type="match status" value="1"/>
</dbReference>
<dbReference type="FunFam" id="3.40.50.880:FF:000003">
    <property type="entry name" value="Anthranilate synthase component II"/>
    <property type="match status" value="1"/>
</dbReference>
<evidence type="ECO:0000259" key="3">
    <source>
        <dbReference type="Pfam" id="PF00117"/>
    </source>
</evidence>
<dbReference type="AlphaFoldDB" id="A0A1G6GEY2"/>
<proteinExistence type="predicted"/>
<dbReference type="NCBIfam" id="NF005849">
    <property type="entry name" value="PRK07765.1"/>
    <property type="match status" value="1"/>
</dbReference>
<evidence type="ECO:0000256" key="1">
    <source>
        <dbReference type="ARBA" id="ARBA00022962"/>
    </source>
</evidence>
<dbReference type="InterPro" id="IPR017926">
    <property type="entry name" value="GATASE"/>
</dbReference>
<dbReference type="GO" id="GO:0000162">
    <property type="term" value="P:L-tryptophan biosynthetic process"/>
    <property type="evidence" value="ECO:0007669"/>
    <property type="project" value="TreeGrafter"/>
</dbReference>
<organism evidence="4 5">
    <name type="scientific">Raineyella antarctica</name>
    <dbReference type="NCBI Taxonomy" id="1577474"/>
    <lineage>
        <taxon>Bacteria</taxon>
        <taxon>Bacillati</taxon>
        <taxon>Actinomycetota</taxon>
        <taxon>Actinomycetes</taxon>
        <taxon>Propionibacteriales</taxon>
        <taxon>Propionibacteriaceae</taxon>
        <taxon>Raineyella</taxon>
    </lineage>
</organism>
<dbReference type="PRINTS" id="PR00097">
    <property type="entry name" value="ANTSNTHASEII"/>
</dbReference>
<keyword evidence="1" id="KW-0315">Glutamine amidotransferase</keyword>
<dbReference type="CDD" id="cd01743">
    <property type="entry name" value="GATase1_Anthranilate_Synthase"/>
    <property type="match status" value="1"/>
</dbReference>
<feature type="compositionally biased region" description="Polar residues" evidence="2">
    <location>
        <begin position="1"/>
        <end position="10"/>
    </location>
</feature>
<dbReference type="EMBL" id="FMYF01000002">
    <property type="protein sequence ID" value="SDB80530.1"/>
    <property type="molecule type" value="Genomic_DNA"/>
</dbReference>
<dbReference type="PRINTS" id="PR00096">
    <property type="entry name" value="GATASE"/>
</dbReference>
<evidence type="ECO:0000313" key="5">
    <source>
        <dbReference type="Proteomes" id="UP000199086"/>
    </source>
</evidence>
<reference evidence="4 5" key="1">
    <citation type="submission" date="2016-06" db="EMBL/GenBank/DDBJ databases">
        <authorList>
            <person name="Olsen C.W."/>
            <person name="Carey S."/>
            <person name="Hinshaw L."/>
            <person name="Karasin A.I."/>
        </authorList>
    </citation>
    <scope>NUCLEOTIDE SEQUENCE [LARGE SCALE GENOMIC DNA]</scope>
    <source>
        <strain evidence="4 5">LZ-22</strain>
    </source>
</reference>
<dbReference type="NCBIfam" id="TIGR00566">
    <property type="entry name" value="trpG_papA"/>
    <property type="match status" value="1"/>
</dbReference>
<accession>A0A1G6GEY2</accession>
<dbReference type="InterPro" id="IPR050472">
    <property type="entry name" value="Anth_synth/Amidotransfase"/>
</dbReference>
<feature type="domain" description="Glutamine amidotransferase" evidence="3">
    <location>
        <begin position="37"/>
        <end position="220"/>
    </location>
</feature>
<feature type="region of interest" description="Disordered" evidence="2">
    <location>
        <begin position="1"/>
        <end position="26"/>
    </location>
</feature>
<dbReference type="InterPro" id="IPR029062">
    <property type="entry name" value="Class_I_gatase-like"/>
</dbReference>
<dbReference type="InterPro" id="IPR006221">
    <property type="entry name" value="TrpG/PapA_dom"/>
</dbReference>
<sequence length="242" mass="25735">MTNRPATNAPTAHENAAHQKTAHQDAVTGQATGPAILVVDNYDSFVWNIVQYLARLGARVTVWRNDDPRLVQEGWADPFDGIMLSPGPGVPAQAGRCIDIIHEQAGHRPVFGVCLGVQAIGEAYGATVDRAPQLRHGKTSTILHHGAGCLAGLPEPFTATRYHSLAIMPETVPDVLEVTATTEDGVIMAVRHRELAVEGMQFHPESVLSEGGYAIFANWLALCGDAGAPARAEGLTPLVELG</sequence>
<evidence type="ECO:0000313" key="4">
    <source>
        <dbReference type="EMBL" id="SDB80530.1"/>
    </source>
</evidence>
<dbReference type="Proteomes" id="UP000199086">
    <property type="component" value="Unassembled WGS sequence"/>
</dbReference>
<dbReference type="STRING" id="1577474.GA0111570_102320"/>
<protein>
    <submittedName>
        <fullName evidence="4">Para-aminobenzoate synthetase component 2</fullName>
    </submittedName>
</protein>
<dbReference type="PRINTS" id="PR00099">
    <property type="entry name" value="CPSGATASE"/>
</dbReference>
<dbReference type="GO" id="GO:0005829">
    <property type="term" value="C:cytosol"/>
    <property type="evidence" value="ECO:0007669"/>
    <property type="project" value="TreeGrafter"/>
</dbReference>